<dbReference type="Gene3D" id="3.90.1200.10">
    <property type="match status" value="1"/>
</dbReference>
<organism evidence="1 2">
    <name type="scientific">Haloactinospora alba</name>
    <dbReference type="NCBI Taxonomy" id="405555"/>
    <lineage>
        <taxon>Bacteria</taxon>
        <taxon>Bacillati</taxon>
        <taxon>Actinomycetota</taxon>
        <taxon>Actinomycetes</taxon>
        <taxon>Streptosporangiales</taxon>
        <taxon>Nocardiopsidaceae</taxon>
        <taxon>Haloactinospora</taxon>
    </lineage>
</organism>
<sequence length="318" mass="34039">MTRPTILPPQEHPAPPPPAVQETVAALPGGPAWLEELESTVLGLRDRWGLRLGRPFQGGSCSWVAPVATASGRRAVLKVAYPHREGRGEARALRFWGGDGAVRLYESAEDGFAMLMEACEPGGRMSEAEGSPEELLAAGAHTLSGLWKHDPGGSLGMEFLADVTVEWAAATRGYMEYHRPGFDPYLVEAGAALLETLPATSERAAVVHGDANPGNILEAGGGQWLAIDPKPMVGDPAYDLWPLVMQVEPPLDHSDPHRVLRHRFGLASGILGEPEERLVAWAFARAVESSLDLVNRGAREEAESEMAEAEVLADLAGV</sequence>
<dbReference type="AlphaFoldDB" id="A0A543N759"/>
<dbReference type="Proteomes" id="UP000317422">
    <property type="component" value="Unassembled WGS sequence"/>
</dbReference>
<dbReference type="EMBL" id="VFQC01000003">
    <property type="protein sequence ID" value="TQN27671.1"/>
    <property type="molecule type" value="Genomic_DNA"/>
</dbReference>
<dbReference type="GO" id="GO:0019748">
    <property type="term" value="P:secondary metabolic process"/>
    <property type="evidence" value="ECO:0007669"/>
    <property type="project" value="InterPro"/>
</dbReference>
<evidence type="ECO:0000313" key="1">
    <source>
        <dbReference type="EMBL" id="TQN27671.1"/>
    </source>
</evidence>
<proteinExistence type="predicted"/>
<dbReference type="OrthoDB" id="3638028at2"/>
<evidence type="ECO:0000313" key="2">
    <source>
        <dbReference type="Proteomes" id="UP000317422"/>
    </source>
</evidence>
<reference evidence="1 2" key="1">
    <citation type="submission" date="2019-06" db="EMBL/GenBank/DDBJ databases">
        <title>Sequencing the genomes of 1000 actinobacteria strains.</title>
        <authorList>
            <person name="Klenk H.-P."/>
        </authorList>
    </citation>
    <scope>NUCLEOTIDE SEQUENCE [LARGE SCALE GENOMIC DNA]</scope>
    <source>
        <strain evidence="1 2">DSM 45015</strain>
    </source>
</reference>
<dbReference type="InterPro" id="IPR006748">
    <property type="entry name" value="NH2Glyco/OHUrea_AB-resist_kin"/>
</dbReference>
<dbReference type="InterPro" id="IPR011009">
    <property type="entry name" value="Kinase-like_dom_sf"/>
</dbReference>
<keyword evidence="1" id="KW-0418">Kinase</keyword>
<protein>
    <submittedName>
        <fullName evidence="1">Streptomycin 6-kinase</fullName>
    </submittedName>
</protein>
<accession>A0A543N759</accession>
<name>A0A543N759_9ACTN</name>
<dbReference type="Pfam" id="PF04655">
    <property type="entry name" value="APH_6_hur"/>
    <property type="match status" value="1"/>
</dbReference>
<keyword evidence="1" id="KW-0808">Transferase</keyword>
<dbReference type="SUPFAM" id="SSF56112">
    <property type="entry name" value="Protein kinase-like (PK-like)"/>
    <property type="match status" value="1"/>
</dbReference>
<dbReference type="RefSeq" id="WP_141926094.1">
    <property type="nucleotide sequence ID" value="NZ_VFQC01000003.1"/>
</dbReference>
<keyword evidence="2" id="KW-1185">Reference proteome</keyword>
<comment type="caution">
    <text evidence="1">The sequence shown here is derived from an EMBL/GenBank/DDBJ whole genome shotgun (WGS) entry which is preliminary data.</text>
</comment>
<dbReference type="GO" id="GO:0016301">
    <property type="term" value="F:kinase activity"/>
    <property type="evidence" value="ECO:0007669"/>
    <property type="project" value="UniProtKB-KW"/>
</dbReference>
<dbReference type="GO" id="GO:0016773">
    <property type="term" value="F:phosphotransferase activity, alcohol group as acceptor"/>
    <property type="evidence" value="ECO:0007669"/>
    <property type="project" value="InterPro"/>
</dbReference>
<gene>
    <name evidence="1" type="ORF">FHX37_4396</name>
</gene>